<evidence type="ECO:0000313" key="2">
    <source>
        <dbReference type="EMBL" id="MFL0248137.1"/>
    </source>
</evidence>
<evidence type="ECO:0000256" key="1">
    <source>
        <dbReference type="SAM" id="Phobius"/>
    </source>
</evidence>
<sequence length="41" mass="4644">MIIAVAMAIMTVTVIVLIACYKSIVTSMKESDFFIKNYKKK</sequence>
<accession>A0ABW8T8T6</accession>
<dbReference type="Proteomes" id="UP001623591">
    <property type="component" value="Unassembled WGS sequence"/>
</dbReference>
<protein>
    <submittedName>
        <fullName evidence="2">Uncharacterized protein</fullName>
    </submittedName>
</protein>
<name>A0ABW8T8T6_9CLOT</name>
<proteinExistence type="predicted"/>
<keyword evidence="1" id="KW-0472">Membrane</keyword>
<reference evidence="2 3" key="1">
    <citation type="submission" date="2024-11" db="EMBL/GenBank/DDBJ databases">
        <authorList>
            <person name="Heng Y.C."/>
            <person name="Lim A.C.H."/>
            <person name="Lee J.K.Y."/>
            <person name="Kittelmann S."/>
        </authorList>
    </citation>
    <scope>NUCLEOTIDE SEQUENCE [LARGE SCALE GENOMIC DNA]</scope>
    <source>
        <strain evidence="2 3">WILCCON 0185</strain>
    </source>
</reference>
<dbReference type="RefSeq" id="WP_406770568.1">
    <property type="nucleotide sequence ID" value="NZ_JBJHZZ010000013.1"/>
</dbReference>
<keyword evidence="1" id="KW-1133">Transmembrane helix</keyword>
<evidence type="ECO:0000313" key="3">
    <source>
        <dbReference type="Proteomes" id="UP001623591"/>
    </source>
</evidence>
<feature type="transmembrane region" description="Helical" evidence="1">
    <location>
        <begin position="6"/>
        <end position="25"/>
    </location>
</feature>
<keyword evidence="1" id="KW-0812">Transmembrane</keyword>
<dbReference type="EMBL" id="JBJHZZ010000013">
    <property type="protein sequence ID" value="MFL0248137.1"/>
    <property type="molecule type" value="Genomic_DNA"/>
</dbReference>
<organism evidence="2 3">
    <name type="scientific">Candidatus Clostridium stratigraminis</name>
    <dbReference type="NCBI Taxonomy" id="3381661"/>
    <lineage>
        <taxon>Bacteria</taxon>
        <taxon>Bacillati</taxon>
        <taxon>Bacillota</taxon>
        <taxon>Clostridia</taxon>
        <taxon>Eubacteriales</taxon>
        <taxon>Clostridiaceae</taxon>
        <taxon>Clostridium</taxon>
    </lineage>
</organism>
<gene>
    <name evidence="2" type="ORF">ACJDUG_14345</name>
</gene>
<keyword evidence="3" id="KW-1185">Reference proteome</keyword>
<comment type="caution">
    <text evidence="2">The sequence shown here is derived from an EMBL/GenBank/DDBJ whole genome shotgun (WGS) entry which is preliminary data.</text>
</comment>